<dbReference type="EMBL" id="CAXAMN010021418">
    <property type="protein sequence ID" value="CAK9059431.1"/>
    <property type="molecule type" value="Genomic_DNA"/>
</dbReference>
<feature type="compositionally biased region" description="Polar residues" evidence="1">
    <location>
        <begin position="282"/>
        <end position="299"/>
    </location>
</feature>
<evidence type="ECO:0000259" key="2">
    <source>
        <dbReference type="Pfam" id="PF05057"/>
    </source>
</evidence>
<sequence>MGGNGRDWDVWSQVLGETFPSWKIVALQSLVKGARPMASGVDTLAELAAVEMAQIVLSALDERGDRRKLRLHCVGHSMGGIIIRGALPSLLSRLQGEGEISMGHYMSLSSPHLGIRASWSSPMHAWRNLTGPLTACLTPQLSQLCIADEHEGPAYMLALSDPHGPYVAALRRFACRTCVAVADGDALVSLASGIIDPSRPRKPKAGFAMHSKEMDFPAPSPEGGHGRRASSTSQVKHFSQRLQSHLKTKANDLLEVACIRRREGWSLQQRYPQGLLRDTPSSRDTATPGSTATQHSDGQCSVDRELSNHSGSQSSASGCSATGTTSTATPTWTLSQDRRCKYPEELLEGLASLPWRRLVVSLKRGPLTSSAHVFLIAKKKHQWPEEHRMSRASADPAGPDWILAWHKQINQEEEKEKTRAFGSRPSAVDLRAVLRVLQYLRSDAERWEAGPEPWPSSGVRNVSRTPCQKLSRTRKTQCRVAWEMFRATALGGYTWVAHNSVYQGKWDPKLTWGKRYWNCCFHEELKRQEIRISEVSELDIFMSGLTWDPTYSLILRRLA</sequence>
<proteinExistence type="predicted"/>
<dbReference type="InterPro" id="IPR029058">
    <property type="entry name" value="AB_hydrolase_fold"/>
</dbReference>
<protein>
    <recommendedName>
        <fullName evidence="2">DUF676 domain-containing protein</fullName>
    </recommendedName>
</protein>
<feature type="compositionally biased region" description="Low complexity" evidence="1">
    <location>
        <begin position="308"/>
        <end position="330"/>
    </location>
</feature>
<reference evidence="3 4" key="1">
    <citation type="submission" date="2024-02" db="EMBL/GenBank/DDBJ databases">
        <authorList>
            <person name="Chen Y."/>
            <person name="Shah S."/>
            <person name="Dougan E. K."/>
            <person name="Thang M."/>
            <person name="Chan C."/>
        </authorList>
    </citation>
    <scope>NUCLEOTIDE SEQUENCE [LARGE SCALE GENOMIC DNA]</scope>
</reference>
<dbReference type="InterPro" id="IPR044294">
    <property type="entry name" value="Lipase-like"/>
</dbReference>
<evidence type="ECO:0000313" key="3">
    <source>
        <dbReference type="EMBL" id="CAK9059431.1"/>
    </source>
</evidence>
<accession>A0ABP0N6R7</accession>
<evidence type="ECO:0000256" key="1">
    <source>
        <dbReference type="SAM" id="MobiDB-lite"/>
    </source>
</evidence>
<gene>
    <name evidence="3" type="ORF">CCMP2556_LOCUS29263</name>
</gene>
<dbReference type="Proteomes" id="UP001642484">
    <property type="component" value="Unassembled WGS sequence"/>
</dbReference>
<feature type="domain" description="DUF676" evidence="2">
    <location>
        <begin position="3"/>
        <end position="192"/>
    </location>
</feature>
<dbReference type="Pfam" id="PF05057">
    <property type="entry name" value="DUF676"/>
    <property type="match status" value="1"/>
</dbReference>
<name>A0ABP0N6R7_9DINO</name>
<feature type="compositionally biased region" description="Polar residues" evidence="1">
    <location>
        <begin position="229"/>
        <end position="241"/>
    </location>
</feature>
<comment type="caution">
    <text evidence="3">The sequence shown here is derived from an EMBL/GenBank/DDBJ whole genome shotgun (WGS) entry which is preliminary data.</text>
</comment>
<evidence type="ECO:0000313" key="4">
    <source>
        <dbReference type="Proteomes" id="UP001642484"/>
    </source>
</evidence>
<organism evidence="3 4">
    <name type="scientific">Durusdinium trenchii</name>
    <dbReference type="NCBI Taxonomy" id="1381693"/>
    <lineage>
        <taxon>Eukaryota</taxon>
        <taxon>Sar</taxon>
        <taxon>Alveolata</taxon>
        <taxon>Dinophyceae</taxon>
        <taxon>Suessiales</taxon>
        <taxon>Symbiodiniaceae</taxon>
        <taxon>Durusdinium</taxon>
    </lineage>
</organism>
<feature type="region of interest" description="Disordered" evidence="1">
    <location>
        <begin position="212"/>
        <end position="241"/>
    </location>
</feature>
<feature type="region of interest" description="Disordered" evidence="1">
    <location>
        <begin position="270"/>
        <end position="330"/>
    </location>
</feature>
<dbReference type="PANTHER" id="PTHR12482">
    <property type="entry name" value="LIPASE ROG1-RELATED-RELATED"/>
    <property type="match status" value="1"/>
</dbReference>
<keyword evidence="4" id="KW-1185">Reference proteome</keyword>
<dbReference type="Gene3D" id="3.40.50.1820">
    <property type="entry name" value="alpha/beta hydrolase"/>
    <property type="match status" value="1"/>
</dbReference>
<dbReference type="SUPFAM" id="SSF53474">
    <property type="entry name" value="alpha/beta-Hydrolases"/>
    <property type="match status" value="1"/>
</dbReference>
<dbReference type="InterPro" id="IPR007751">
    <property type="entry name" value="DUF676_lipase-like"/>
</dbReference>